<dbReference type="Gene3D" id="4.10.240.10">
    <property type="entry name" value="Zn(2)-C6 fungal-type DNA-binding domain"/>
    <property type="match status" value="1"/>
</dbReference>
<dbReference type="Pfam" id="PF04082">
    <property type="entry name" value="Fungal_trans"/>
    <property type="match status" value="1"/>
</dbReference>
<dbReference type="SMART" id="SM00066">
    <property type="entry name" value="GAL4"/>
    <property type="match status" value="1"/>
</dbReference>
<dbReference type="PANTHER" id="PTHR47540:SF3">
    <property type="entry name" value="ZN(II)2CYS6 TRANSCRIPTION FACTOR (EUROFUNG)"/>
    <property type="match status" value="1"/>
</dbReference>
<dbReference type="CDD" id="cd12148">
    <property type="entry name" value="fungal_TF_MHR"/>
    <property type="match status" value="1"/>
</dbReference>
<dbReference type="PANTHER" id="PTHR47540">
    <property type="entry name" value="THIAMINE REPRESSIBLE GENES REGULATORY PROTEIN THI5"/>
    <property type="match status" value="1"/>
</dbReference>
<evidence type="ECO:0000313" key="9">
    <source>
        <dbReference type="Proteomes" id="UP001610335"/>
    </source>
</evidence>
<protein>
    <submittedName>
        <fullName evidence="8">Fungal-specific transcription factor domain-containing protein</fullName>
    </submittedName>
</protein>
<dbReference type="Proteomes" id="UP001610335">
    <property type="component" value="Unassembled WGS sequence"/>
</dbReference>
<evidence type="ECO:0000256" key="4">
    <source>
        <dbReference type="ARBA" id="ARBA00023125"/>
    </source>
</evidence>
<evidence type="ECO:0000259" key="7">
    <source>
        <dbReference type="PROSITE" id="PS50048"/>
    </source>
</evidence>
<dbReference type="InterPro" id="IPR007219">
    <property type="entry name" value="XnlR_reg_dom"/>
</dbReference>
<dbReference type="InterPro" id="IPR036864">
    <property type="entry name" value="Zn2-C6_fun-type_DNA-bd_sf"/>
</dbReference>
<comment type="caution">
    <text evidence="8">The sequence shown here is derived from an EMBL/GenBank/DDBJ whole genome shotgun (WGS) entry which is preliminary data.</text>
</comment>
<keyword evidence="2" id="KW-0479">Metal-binding</keyword>
<name>A0ABR4HDA3_9EURO</name>
<keyword evidence="3" id="KW-0805">Transcription regulation</keyword>
<proteinExistence type="predicted"/>
<keyword evidence="6" id="KW-0539">Nucleus</keyword>
<dbReference type="EMBL" id="JBFXLS010000143">
    <property type="protein sequence ID" value="KAL2813473.1"/>
    <property type="molecule type" value="Genomic_DNA"/>
</dbReference>
<dbReference type="PROSITE" id="PS00463">
    <property type="entry name" value="ZN2_CY6_FUNGAL_1"/>
    <property type="match status" value="1"/>
</dbReference>
<dbReference type="PROSITE" id="PS50048">
    <property type="entry name" value="ZN2_CY6_FUNGAL_2"/>
    <property type="match status" value="1"/>
</dbReference>
<evidence type="ECO:0000256" key="5">
    <source>
        <dbReference type="ARBA" id="ARBA00023163"/>
    </source>
</evidence>
<sequence length="595" mass="66342">MSAFPPSLTVHGFEAMMADPQYANNRLRVTRACDRCKKRKIRCSGFQPCETCTDGNHPCAYTAPYTRGRRPPRIQKAQRKGEHELVLSHQGSAGTSSDGVVSPELVGTDLAGRLPCRAPVELAPTDIDGHYLGPASEAAFLLRVQRTLNPSESFSHVSLGFSLADNPLSLPDFPLQDTIRQEEAAQLMHVFFDYAMPIGQFVHRSTVESWIAGLGDPSICSQSSPRPRKALLHSMFAIAQQHMDSTLDATNTNPSWRHFATAELHLSQRQPPISLTIVQACLCQCIWLLRESRINQCWELLGVAARHALAIGLHRASCLRQASDYEPLSTFWCLYSLDTYLSIALGRPRIFNDLDIDQDFPHLGEQSVDVEDQPSLSRGCGNAAIPTTVAYFRLSWMIGKVLRDFYSSYPRSVTEQISLATHHLQYVRNWREEFCNTLAPDDLDPGLTDPTLLLLRDFLNLVSSHSTILITRPFLLDKLASSHGTHRSHTTDEEREVNLCIDQCKSAALSIIDILSNVDHADHMVRLFWFTPFIALSAITVLYSYSACKGSALAKLDDNCFSAASRCQILLLSLVREDSLAAKYALLLEDLRSEV</sequence>
<reference evidence="8 9" key="1">
    <citation type="submission" date="2024-07" db="EMBL/GenBank/DDBJ databases">
        <title>Section-level genome sequencing and comparative genomics of Aspergillus sections Usti and Cavernicolus.</title>
        <authorList>
            <consortium name="Lawrence Berkeley National Laboratory"/>
            <person name="Nybo J.L."/>
            <person name="Vesth T.C."/>
            <person name="Theobald S."/>
            <person name="Frisvad J.C."/>
            <person name="Larsen T.O."/>
            <person name="Kjaerboelling I."/>
            <person name="Rothschild-Mancinelli K."/>
            <person name="Lyhne E.K."/>
            <person name="Kogle M.E."/>
            <person name="Barry K."/>
            <person name="Clum A."/>
            <person name="Na H."/>
            <person name="Ledsgaard L."/>
            <person name="Lin J."/>
            <person name="Lipzen A."/>
            <person name="Kuo A."/>
            <person name="Riley R."/>
            <person name="Mondo S."/>
            <person name="LaButti K."/>
            <person name="Haridas S."/>
            <person name="Pangalinan J."/>
            <person name="Salamov A.A."/>
            <person name="Simmons B.A."/>
            <person name="Magnuson J.K."/>
            <person name="Chen J."/>
            <person name="Drula E."/>
            <person name="Henrissat B."/>
            <person name="Wiebenga A."/>
            <person name="Lubbers R.J."/>
            <person name="Gomes A.C."/>
            <person name="Makela M.R."/>
            <person name="Stajich J."/>
            <person name="Grigoriev I.V."/>
            <person name="Mortensen U.H."/>
            <person name="De vries R.P."/>
            <person name="Baker S.E."/>
            <person name="Andersen M.R."/>
        </authorList>
    </citation>
    <scope>NUCLEOTIDE SEQUENCE [LARGE SCALE GENOMIC DNA]</scope>
    <source>
        <strain evidence="8 9">CBS 600.67</strain>
    </source>
</reference>
<dbReference type="Pfam" id="PF00172">
    <property type="entry name" value="Zn_clus"/>
    <property type="match status" value="1"/>
</dbReference>
<dbReference type="InterPro" id="IPR001138">
    <property type="entry name" value="Zn2Cys6_DnaBD"/>
</dbReference>
<feature type="domain" description="Zn(2)-C6 fungal-type" evidence="7">
    <location>
        <begin position="32"/>
        <end position="61"/>
    </location>
</feature>
<evidence type="ECO:0000256" key="1">
    <source>
        <dbReference type="ARBA" id="ARBA00004123"/>
    </source>
</evidence>
<dbReference type="CDD" id="cd00067">
    <property type="entry name" value="GAL4"/>
    <property type="match status" value="1"/>
</dbReference>
<gene>
    <name evidence="8" type="ORF">BDW59DRAFT_154805</name>
</gene>
<dbReference type="SMART" id="SM00906">
    <property type="entry name" value="Fungal_trans"/>
    <property type="match status" value="1"/>
</dbReference>
<keyword evidence="5" id="KW-0804">Transcription</keyword>
<evidence type="ECO:0000256" key="2">
    <source>
        <dbReference type="ARBA" id="ARBA00022723"/>
    </source>
</evidence>
<organism evidence="8 9">
    <name type="scientific">Aspergillus cavernicola</name>
    <dbReference type="NCBI Taxonomy" id="176166"/>
    <lineage>
        <taxon>Eukaryota</taxon>
        <taxon>Fungi</taxon>
        <taxon>Dikarya</taxon>
        <taxon>Ascomycota</taxon>
        <taxon>Pezizomycotina</taxon>
        <taxon>Eurotiomycetes</taxon>
        <taxon>Eurotiomycetidae</taxon>
        <taxon>Eurotiales</taxon>
        <taxon>Aspergillaceae</taxon>
        <taxon>Aspergillus</taxon>
        <taxon>Aspergillus subgen. Nidulantes</taxon>
    </lineage>
</organism>
<comment type="subcellular location">
    <subcellularLocation>
        <location evidence="1">Nucleus</location>
    </subcellularLocation>
</comment>
<evidence type="ECO:0000256" key="6">
    <source>
        <dbReference type="ARBA" id="ARBA00023242"/>
    </source>
</evidence>
<dbReference type="InterPro" id="IPR051711">
    <property type="entry name" value="Stress_Response_Reg"/>
</dbReference>
<keyword evidence="4" id="KW-0238">DNA-binding</keyword>
<keyword evidence="9" id="KW-1185">Reference proteome</keyword>
<accession>A0ABR4HDA3</accession>
<evidence type="ECO:0000256" key="3">
    <source>
        <dbReference type="ARBA" id="ARBA00023015"/>
    </source>
</evidence>
<evidence type="ECO:0000313" key="8">
    <source>
        <dbReference type="EMBL" id="KAL2813473.1"/>
    </source>
</evidence>
<dbReference type="SUPFAM" id="SSF57701">
    <property type="entry name" value="Zn2/Cys6 DNA-binding domain"/>
    <property type="match status" value="1"/>
</dbReference>